<proteinExistence type="predicted"/>
<dbReference type="AlphaFoldDB" id="A0A1J5RQ73"/>
<gene>
    <name evidence="1" type="ORF">GALL_200550</name>
</gene>
<protein>
    <submittedName>
        <fullName evidence="1">Uncharacterized protein</fullName>
    </submittedName>
</protein>
<reference evidence="1" key="1">
    <citation type="submission" date="2016-10" db="EMBL/GenBank/DDBJ databases">
        <title>Sequence of Gallionella enrichment culture.</title>
        <authorList>
            <person name="Poehlein A."/>
            <person name="Muehling M."/>
            <person name="Daniel R."/>
        </authorList>
    </citation>
    <scope>NUCLEOTIDE SEQUENCE</scope>
</reference>
<name>A0A1J5RQ73_9ZZZZ</name>
<comment type="caution">
    <text evidence="1">The sequence shown here is derived from an EMBL/GenBank/DDBJ whole genome shotgun (WGS) entry which is preliminary data.</text>
</comment>
<evidence type="ECO:0000313" key="1">
    <source>
        <dbReference type="EMBL" id="OIQ97873.1"/>
    </source>
</evidence>
<organism evidence="1">
    <name type="scientific">mine drainage metagenome</name>
    <dbReference type="NCBI Taxonomy" id="410659"/>
    <lineage>
        <taxon>unclassified sequences</taxon>
        <taxon>metagenomes</taxon>
        <taxon>ecological metagenomes</taxon>
    </lineage>
</organism>
<accession>A0A1J5RQ73</accession>
<dbReference type="EMBL" id="MLJW01000126">
    <property type="protein sequence ID" value="OIQ97873.1"/>
    <property type="molecule type" value="Genomic_DNA"/>
</dbReference>
<sequence>MIAFRPFLPLCAVLLLAILRPAMAADPGLPPLARPGQWYYVTQSDGNSSSHCIGSPATPLCAVETLLACFQRGQMALCRLVDDGAEQYAQVFTAPSDPGKYLAYRILAARRIEAGQGNMPARAQPGDVLLTVDQREGQLGRYARATGAPAQDFLLHRRPDGRWKIVSWGDPGENLGAH</sequence>